<gene>
    <name evidence="1" type="ORF">Aco04nite_86280</name>
</gene>
<evidence type="ECO:0000313" key="1">
    <source>
        <dbReference type="EMBL" id="GIM83386.1"/>
    </source>
</evidence>
<organism evidence="1 2">
    <name type="scientific">Winogradskya consettensis</name>
    <dbReference type="NCBI Taxonomy" id="113560"/>
    <lineage>
        <taxon>Bacteria</taxon>
        <taxon>Bacillati</taxon>
        <taxon>Actinomycetota</taxon>
        <taxon>Actinomycetes</taxon>
        <taxon>Micromonosporales</taxon>
        <taxon>Micromonosporaceae</taxon>
        <taxon>Winogradskya</taxon>
    </lineage>
</organism>
<dbReference type="EMBL" id="BOQP01000055">
    <property type="protein sequence ID" value="GIM83386.1"/>
    <property type="molecule type" value="Genomic_DNA"/>
</dbReference>
<accession>A0A919T155</accession>
<name>A0A919T155_9ACTN</name>
<dbReference type="RefSeq" id="WP_213002967.1">
    <property type="nucleotide sequence ID" value="NZ_BAAATW010000002.1"/>
</dbReference>
<reference evidence="1" key="1">
    <citation type="submission" date="2021-03" db="EMBL/GenBank/DDBJ databases">
        <title>Whole genome shotgun sequence of Actinoplanes consettensis NBRC 14913.</title>
        <authorList>
            <person name="Komaki H."/>
            <person name="Tamura T."/>
        </authorList>
    </citation>
    <scope>NUCLEOTIDE SEQUENCE</scope>
    <source>
        <strain evidence="1">NBRC 14913</strain>
    </source>
</reference>
<keyword evidence="2" id="KW-1185">Reference proteome</keyword>
<protein>
    <submittedName>
        <fullName evidence="1">Uncharacterized protein</fullName>
    </submittedName>
</protein>
<sequence length="75" mass="7996">MTELAAHDVMIRREDLAGYVWDALAAAGLPVVAPNMSSRLVGGGAEVRVDKLADCYAPVRVDWRADRVVMQAGAA</sequence>
<evidence type="ECO:0000313" key="2">
    <source>
        <dbReference type="Proteomes" id="UP000680865"/>
    </source>
</evidence>
<dbReference type="AlphaFoldDB" id="A0A919T155"/>
<comment type="caution">
    <text evidence="1">The sequence shown here is derived from an EMBL/GenBank/DDBJ whole genome shotgun (WGS) entry which is preliminary data.</text>
</comment>
<dbReference type="Proteomes" id="UP000680865">
    <property type="component" value="Unassembled WGS sequence"/>
</dbReference>
<proteinExistence type="predicted"/>